<dbReference type="EMBL" id="JABCKV010000026">
    <property type="protein sequence ID" value="KAG5646131.1"/>
    <property type="molecule type" value="Genomic_DNA"/>
</dbReference>
<proteinExistence type="predicted"/>
<name>A0A9P7GA90_9AGAR</name>
<dbReference type="OrthoDB" id="2982443at2759"/>
<gene>
    <name evidence="1" type="ORF">DXG03_004370</name>
</gene>
<evidence type="ECO:0000313" key="2">
    <source>
        <dbReference type="Proteomes" id="UP000775547"/>
    </source>
</evidence>
<accession>A0A9P7GA90</accession>
<organism evidence="1 2">
    <name type="scientific">Asterophora parasitica</name>
    <dbReference type="NCBI Taxonomy" id="117018"/>
    <lineage>
        <taxon>Eukaryota</taxon>
        <taxon>Fungi</taxon>
        <taxon>Dikarya</taxon>
        <taxon>Basidiomycota</taxon>
        <taxon>Agaricomycotina</taxon>
        <taxon>Agaricomycetes</taxon>
        <taxon>Agaricomycetidae</taxon>
        <taxon>Agaricales</taxon>
        <taxon>Tricholomatineae</taxon>
        <taxon>Lyophyllaceae</taxon>
        <taxon>Asterophora</taxon>
    </lineage>
</organism>
<protein>
    <submittedName>
        <fullName evidence="1">Uncharacterized protein</fullName>
    </submittedName>
</protein>
<reference evidence="1" key="1">
    <citation type="submission" date="2020-07" db="EMBL/GenBank/DDBJ databases">
        <authorList>
            <person name="Nieuwenhuis M."/>
            <person name="Van De Peppel L.J.J."/>
        </authorList>
    </citation>
    <scope>NUCLEOTIDE SEQUENCE</scope>
    <source>
        <strain evidence="1">AP01</strain>
        <tissue evidence="1">Mycelium</tissue>
    </source>
</reference>
<dbReference type="Proteomes" id="UP000775547">
    <property type="component" value="Unassembled WGS sequence"/>
</dbReference>
<dbReference type="AlphaFoldDB" id="A0A9P7GA90"/>
<sequence>MSQPAVTVQDIEDMLTATTKRWEYESALYCLRIVEVLTTFVIVFRITDAAKRWRAWGSDAVIKDFVRQVAFNHLMRQLNNGELEPEYLRVDTVYALMEAMVNSLTLYFSRLRVIDV</sequence>
<evidence type="ECO:0000313" key="1">
    <source>
        <dbReference type="EMBL" id="KAG5646131.1"/>
    </source>
</evidence>
<keyword evidence="2" id="KW-1185">Reference proteome</keyword>
<reference evidence="1" key="2">
    <citation type="submission" date="2021-10" db="EMBL/GenBank/DDBJ databases">
        <title>Phylogenomics reveals ancestral predisposition of the termite-cultivated fungus Termitomyces towards a domesticated lifestyle.</title>
        <authorList>
            <person name="Auxier B."/>
            <person name="Grum-Grzhimaylo A."/>
            <person name="Cardenas M.E."/>
            <person name="Lodge J.D."/>
            <person name="Laessoe T."/>
            <person name="Pedersen O."/>
            <person name="Smith M.E."/>
            <person name="Kuyper T.W."/>
            <person name="Franco-Molano E.A."/>
            <person name="Baroni T.J."/>
            <person name="Aanen D.K."/>
        </authorList>
    </citation>
    <scope>NUCLEOTIDE SEQUENCE</scope>
    <source>
        <strain evidence="1">AP01</strain>
        <tissue evidence="1">Mycelium</tissue>
    </source>
</reference>
<comment type="caution">
    <text evidence="1">The sequence shown here is derived from an EMBL/GenBank/DDBJ whole genome shotgun (WGS) entry which is preliminary data.</text>
</comment>